<sequence>MTEAMNTEAAVLSLGTAAARNLATTTKSVPQMQGVTSRYLLRALPWVEVPGGTYRVNRRLTHRPGSGQITFVSAGQRVEILPPTLRELPGLGAVGDLAVLGALAGRFVRSEHPAGTVIAVEGAAADHVIVVAHGRVGMTTVGEYGTARRLGVLSGGDHLGAENLAAADSPGRWRFTATALTACTVLSLPLETLTELAGRSPALREHLRAAAEHAGARQTRHGEAEIALSSGHAGEAALPGTFVDYEVKPREYSLGVTQTILRVHTRVADLYNEPMDQTEQQLRLTVEALRERQEHEIVNNPDFGLLNNVDVKQRITTSTGPPTPEDLDELLCRRRKSRFFVAHPEAIAAFARQCNRARLYFDTAEFEGATVNAWRGVPILPCDKIPISPAGLTSIMVMRTGEADQGVIGLRRTGLADEYESGVSVRFTGVDDKGITSYLVSAYQSAAVLVPDALGVLTDVDVT</sequence>
<dbReference type="CDD" id="cd00038">
    <property type="entry name" value="CAP_ED"/>
    <property type="match status" value="1"/>
</dbReference>
<dbReference type="Pfam" id="PF00027">
    <property type="entry name" value="cNMP_binding"/>
    <property type="match status" value="1"/>
</dbReference>
<reference evidence="2" key="1">
    <citation type="submission" date="2021-01" db="EMBL/GenBank/DDBJ databases">
        <title>Whole genome shotgun sequence of Sinosporangium siamense NBRC 109515.</title>
        <authorList>
            <person name="Komaki H."/>
            <person name="Tamura T."/>
        </authorList>
    </citation>
    <scope>NUCLEOTIDE SEQUENCE</scope>
    <source>
        <strain evidence="2">NBRC 109515</strain>
    </source>
</reference>
<dbReference type="SMART" id="SM00100">
    <property type="entry name" value="cNMP"/>
    <property type="match status" value="1"/>
</dbReference>
<dbReference type="InterPro" id="IPR049817">
    <property type="entry name" value="Encap_f2b"/>
</dbReference>
<dbReference type="Pfam" id="PF19307">
    <property type="entry name" value="SrpI-like"/>
    <property type="match status" value="1"/>
</dbReference>
<dbReference type="PROSITE" id="PS50042">
    <property type="entry name" value="CNMP_BINDING_3"/>
    <property type="match status" value="1"/>
</dbReference>
<gene>
    <name evidence="2" type="ORF">Ssi02_17930</name>
</gene>
<proteinExistence type="predicted"/>
<dbReference type="RefSeq" id="WP_204023248.1">
    <property type="nucleotide sequence ID" value="NZ_BOOW01000010.1"/>
</dbReference>
<dbReference type="AlphaFoldDB" id="A0A919V701"/>
<dbReference type="EMBL" id="BOOW01000010">
    <property type="protein sequence ID" value="GII91562.1"/>
    <property type="molecule type" value="Genomic_DNA"/>
</dbReference>
<comment type="caution">
    <text evidence="2">The sequence shown here is derived from an EMBL/GenBank/DDBJ whole genome shotgun (WGS) entry which is preliminary data.</text>
</comment>
<dbReference type="SUPFAM" id="SSF51206">
    <property type="entry name" value="cAMP-binding domain-like"/>
    <property type="match status" value="1"/>
</dbReference>
<dbReference type="InterPro" id="IPR050397">
    <property type="entry name" value="Env_Response_Regulators"/>
</dbReference>
<feature type="domain" description="Cyclic nucleotide-binding" evidence="1">
    <location>
        <begin position="99"/>
        <end position="205"/>
    </location>
</feature>
<dbReference type="GO" id="GO:0003700">
    <property type="term" value="F:DNA-binding transcription factor activity"/>
    <property type="evidence" value="ECO:0007669"/>
    <property type="project" value="TreeGrafter"/>
</dbReference>
<dbReference type="NCBIfam" id="NF041163">
    <property type="entry name" value="encap_f2b"/>
    <property type="match status" value="1"/>
</dbReference>
<name>A0A919V701_9ACTN</name>
<evidence type="ECO:0000259" key="1">
    <source>
        <dbReference type="PROSITE" id="PS50042"/>
    </source>
</evidence>
<dbReference type="Proteomes" id="UP000606172">
    <property type="component" value="Unassembled WGS sequence"/>
</dbReference>
<dbReference type="InterPro" id="IPR045641">
    <property type="entry name" value="SrpI-like"/>
</dbReference>
<evidence type="ECO:0000313" key="3">
    <source>
        <dbReference type="Proteomes" id="UP000606172"/>
    </source>
</evidence>
<dbReference type="Gene3D" id="2.60.120.10">
    <property type="entry name" value="Jelly Rolls"/>
    <property type="match status" value="1"/>
</dbReference>
<protein>
    <submittedName>
        <fullName evidence="2">Nucleotide-binding protein</fullName>
    </submittedName>
</protein>
<dbReference type="InterPro" id="IPR018490">
    <property type="entry name" value="cNMP-bd_dom_sf"/>
</dbReference>
<keyword evidence="3" id="KW-1185">Reference proteome</keyword>
<accession>A0A919V701</accession>
<evidence type="ECO:0000313" key="2">
    <source>
        <dbReference type="EMBL" id="GII91562.1"/>
    </source>
</evidence>
<dbReference type="InterPro" id="IPR000595">
    <property type="entry name" value="cNMP-bd_dom"/>
</dbReference>
<organism evidence="2 3">
    <name type="scientific">Sinosporangium siamense</name>
    <dbReference type="NCBI Taxonomy" id="1367973"/>
    <lineage>
        <taxon>Bacteria</taxon>
        <taxon>Bacillati</taxon>
        <taxon>Actinomycetota</taxon>
        <taxon>Actinomycetes</taxon>
        <taxon>Streptosporangiales</taxon>
        <taxon>Streptosporangiaceae</taxon>
        <taxon>Sinosporangium</taxon>
    </lineage>
</organism>
<dbReference type="PANTHER" id="PTHR24567:SF74">
    <property type="entry name" value="HTH-TYPE TRANSCRIPTIONAL REGULATOR ARCR"/>
    <property type="match status" value="1"/>
</dbReference>
<dbReference type="GO" id="GO:0005829">
    <property type="term" value="C:cytosol"/>
    <property type="evidence" value="ECO:0007669"/>
    <property type="project" value="TreeGrafter"/>
</dbReference>
<dbReference type="PANTHER" id="PTHR24567">
    <property type="entry name" value="CRP FAMILY TRANSCRIPTIONAL REGULATORY PROTEIN"/>
    <property type="match status" value="1"/>
</dbReference>
<dbReference type="InterPro" id="IPR014710">
    <property type="entry name" value="RmlC-like_jellyroll"/>
</dbReference>